<dbReference type="Gramene" id="ORGLA10G0003300.1">
    <property type="protein sequence ID" value="ORGLA10G0003300.1"/>
    <property type="gene ID" value="ORGLA10G0003300"/>
</dbReference>
<evidence type="ECO:0000313" key="2">
    <source>
        <dbReference type="Proteomes" id="UP000007306"/>
    </source>
</evidence>
<protein>
    <submittedName>
        <fullName evidence="1">Uncharacterized protein</fullName>
    </submittedName>
</protein>
<dbReference type="Proteomes" id="UP000007306">
    <property type="component" value="Chromosome 10"/>
</dbReference>
<dbReference type="HOGENOM" id="CLU_2853417_0_0_1"/>
<accession>I1QS50</accession>
<reference evidence="1 2" key="2">
    <citation type="submission" date="2018-04" db="EMBL/GenBank/DDBJ databases">
        <title>OglaRS2 (Oryza glaberrima Reference Sequence Version 2).</title>
        <authorList>
            <person name="Zhang J."/>
            <person name="Kudrna D."/>
            <person name="Lee S."/>
            <person name="Talag J."/>
            <person name="Rajasekar S."/>
            <person name="Wing R.A."/>
        </authorList>
    </citation>
    <scope>NUCLEOTIDE SEQUENCE [LARGE SCALE GENOMIC DNA]</scope>
    <source>
        <strain evidence="1 2">cv. IRGC 96717</strain>
    </source>
</reference>
<proteinExistence type="predicted"/>
<reference evidence="1" key="1">
    <citation type="submission" date="2015-06" db="UniProtKB">
        <authorList>
            <consortium name="EnsemblPlants"/>
        </authorList>
    </citation>
    <scope>IDENTIFICATION</scope>
</reference>
<keyword evidence="2" id="KW-1185">Reference proteome</keyword>
<name>I1QS50_ORYGL</name>
<organism evidence="1 2">
    <name type="scientific">Oryza glaberrima</name>
    <name type="common">African rice</name>
    <dbReference type="NCBI Taxonomy" id="4538"/>
    <lineage>
        <taxon>Eukaryota</taxon>
        <taxon>Viridiplantae</taxon>
        <taxon>Streptophyta</taxon>
        <taxon>Embryophyta</taxon>
        <taxon>Tracheophyta</taxon>
        <taxon>Spermatophyta</taxon>
        <taxon>Magnoliopsida</taxon>
        <taxon>Liliopsida</taxon>
        <taxon>Poales</taxon>
        <taxon>Poaceae</taxon>
        <taxon>BOP clade</taxon>
        <taxon>Oryzoideae</taxon>
        <taxon>Oryzeae</taxon>
        <taxon>Oryzinae</taxon>
        <taxon>Oryza</taxon>
    </lineage>
</organism>
<sequence>MAGNPRLSPPLSPLPSIAGSSHIYDVVSAASTSVGKSGTDGYFPTGTNSLFYSSGNITINTAFIC</sequence>
<evidence type="ECO:0000313" key="1">
    <source>
        <dbReference type="EnsemblPlants" id="ORGLA10G0003300.1"/>
    </source>
</evidence>
<dbReference type="AlphaFoldDB" id="I1QS50"/>
<dbReference type="EnsemblPlants" id="ORGLA10G0003300.1">
    <property type="protein sequence ID" value="ORGLA10G0003300.1"/>
    <property type="gene ID" value="ORGLA10G0003300"/>
</dbReference>